<dbReference type="OrthoDB" id="1095098at2759"/>
<evidence type="ECO:0000313" key="4">
    <source>
        <dbReference type="Proteomes" id="UP000327157"/>
    </source>
</evidence>
<dbReference type="Proteomes" id="UP000327157">
    <property type="component" value="Chromosome 17"/>
</dbReference>
<dbReference type="PANTHER" id="PTHR33972:SF25">
    <property type="entry name" value="GENOME ASSEMBLY, CHROMOSOME: A06"/>
    <property type="match status" value="1"/>
</dbReference>
<comment type="caution">
    <text evidence="2">The sequence shown here is derived from an EMBL/GenBank/DDBJ whole genome shotgun (WGS) entry which is preliminary data.</text>
</comment>
<reference evidence="4" key="2">
    <citation type="submission" date="2019-10" db="EMBL/GenBank/DDBJ databases">
        <title>A de novo genome assembly of a pear dwarfing rootstock.</title>
        <authorList>
            <person name="Wang F."/>
            <person name="Wang J."/>
            <person name="Li S."/>
            <person name="Zhang Y."/>
            <person name="Fang M."/>
            <person name="Ma L."/>
            <person name="Zhao Y."/>
            <person name="Jiang S."/>
        </authorList>
    </citation>
    <scope>NUCLEOTIDE SEQUENCE [LARGE SCALE GENOMIC DNA]</scope>
</reference>
<name>A0A5N5G6X8_9ROSA</name>
<feature type="region of interest" description="Disordered" evidence="1">
    <location>
        <begin position="143"/>
        <end position="172"/>
    </location>
</feature>
<feature type="compositionally biased region" description="Polar residues" evidence="1">
    <location>
        <begin position="150"/>
        <end position="165"/>
    </location>
</feature>
<evidence type="ECO:0000256" key="1">
    <source>
        <dbReference type="SAM" id="MobiDB-lite"/>
    </source>
</evidence>
<dbReference type="EMBL" id="SMOL01000051">
    <property type="protein sequence ID" value="KAB2634576.1"/>
    <property type="molecule type" value="Genomic_DNA"/>
</dbReference>
<gene>
    <name evidence="2" type="ORF">D8674_019148</name>
    <name evidence="3" type="ORF">D8674_040916</name>
</gene>
<organism evidence="2 4">
    <name type="scientific">Pyrus ussuriensis x Pyrus communis</name>
    <dbReference type="NCBI Taxonomy" id="2448454"/>
    <lineage>
        <taxon>Eukaryota</taxon>
        <taxon>Viridiplantae</taxon>
        <taxon>Streptophyta</taxon>
        <taxon>Embryophyta</taxon>
        <taxon>Tracheophyta</taxon>
        <taxon>Spermatophyta</taxon>
        <taxon>Magnoliopsida</taxon>
        <taxon>eudicotyledons</taxon>
        <taxon>Gunneridae</taxon>
        <taxon>Pentapetalae</taxon>
        <taxon>rosids</taxon>
        <taxon>fabids</taxon>
        <taxon>Rosales</taxon>
        <taxon>Rosaceae</taxon>
        <taxon>Amygdaloideae</taxon>
        <taxon>Maleae</taxon>
        <taxon>Pyrus</taxon>
    </lineage>
</organism>
<keyword evidence="4" id="KW-1185">Reference proteome</keyword>
<accession>A0A5N5G6X8</accession>
<evidence type="ECO:0000313" key="2">
    <source>
        <dbReference type="EMBL" id="KAB2611116.1"/>
    </source>
</evidence>
<protein>
    <submittedName>
        <fullName evidence="2">Uncharacterized protein</fullName>
    </submittedName>
</protein>
<evidence type="ECO:0000313" key="3">
    <source>
        <dbReference type="EMBL" id="KAB2634576.1"/>
    </source>
</evidence>
<dbReference type="AlphaFoldDB" id="A0A5N5G6X8"/>
<dbReference type="EMBL" id="SMOL01000487">
    <property type="protein sequence ID" value="KAB2611116.1"/>
    <property type="molecule type" value="Genomic_DNA"/>
</dbReference>
<proteinExistence type="predicted"/>
<reference evidence="2 4" key="3">
    <citation type="submission" date="2019-11" db="EMBL/GenBank/DDBJ databases">
        <title>A de novo genome assembly of a pear dwarfing rootstock.</title>
        <authorList>
            <person name="Wang F."/>
            <person name="Wang J."/>
            <person name="Li S."/>
            <person name="Zhang Y."/>
            <person name="Fang M."/>
            <person name="Ma L."/>
            <person name="Zhao Y."/>
            <person name="Jiang S."/>
        </authorList>
    </citation>
    <scope>NUCLEOTIDE SEQUENCE [LARGE SCALE GENOMIC DNA]</scope>
    <source>
        <strain evidence="2">S2</strain>
        <tissue evidence="2">Leaf</tissue>
    </source>
</reference>
<reference evidence="2 4" key="1">
    <citation type="submission" date="2019-09" db="EMBL/GenBank/DDBJ databases">
        <authorList>
            <person name="Ou C."/>
        </authorList>
    </citation>
    <scope>NUCLEOTIDE SEQUENCE [LARGE SCALE GENOMIC DNA]</scope>
    <source>
        <strain evidence="2">S2</strain>
        <tissue evidence="2">Leaf</tissue>
    </source>
</reference>
<dbReference type="PANTHER" id="PTHR33972">
    <property type="entry name" value="EXPRESSED PROTEIN"/>
    <property type="match status" value="1"/>
</dbReference>
<sequence length="172" mass="18911">MARSSISQTLTLTRHLSPKSSPSSSRLITLRAQSTLPFHHDPPTDSSADSPSDPLLRKLEDAIHRIIVRRSAPDWLPFLPGASYWVPPPRSRSHGLAQLVDKLANPLSEEETMSMSTVRGWPSSAYFIEGTSPQLMEPVVVVQSSDDVSNPQPKETVDQISNNVSKSEDEEG</sequence>
<feature type="compositionally biased region" description="Low complexity" evidence="1">
    <location>
        <begin position="44"/>
        <end position="54"/>
    </location>
</feature>
<feature type="compositionally biased region" description="Polar residues" evidence="1">
    <location>
        <begin position="1"/>
        <end position="14"/>
    </location>
</feature>
<feature type="region of interest" description="Disordered" evidence="1">
    <location>
        <begin position="1"/>
        <end position="54"/>
    </location>
</feature>